<proteinExistence type="inferred from homology"/>
<dbReference type="InterPro" id="IPR025659">
    <property type="entry name" value="Tubby-like_C"/>
</dbReference>
<dbReference type="PANTHER" id="PTHR31087:SF85">
    <property type="entry name" value="PROTEIN LURP-ONE-RELATED 7"/>
    <property type="match status" value="1"/>
</dbReference>
<evidence type="ECO:0000313" key="4">
    <source>
        <dbReference type="Proteomes" id="UP001159364"/>
    </source>
</evidence>
<dbReference type="Proteomes" id="UP001159364">
    <property type="component" value="Linkage Group LG11"/>
</dbReference>
<sequence length="196" mass="21704">MASSDSGHQSPPNSVSPIPVDLFVSKKHPGLSRGELGFADSSGNILFRASSVASSPKTRSSRRNKKRIVLDASGNPIFSIYPQENGSWQAFKWADGGDKDLVFRVQRTLNNFTRTELEVFLVGETAEEPVADFKVIGFPFQRSCTIYRGDSILAQTSLMYKLHQIFVGRSKFRLTIFPASVDTRLIVALTVIFLNS</sequence>
<evidence type="ECO:0000313" key="3">
    <source>
        <dbReference type="EMBL" id="KAJ8751561.1"/>
    </source>
</evidence>
<dbReference type="Gene3D" id="2.40.160.200">
    <property type="entry name" value="LURP1-related"/>
    <property type="match status" value="1"/>
</dbReference>
<organism evidence="3 4">
    <name type="scientific">Erythroxylum novogranatense</name>
    <dbReference type="NCBI Taxonomy" id="1862640"/>
    <lineage>
        <taxon>Eukaryota</taxon>
        <taxon>Viridiplantae</taxon>
        <taxon>Streptophyta</taxon>
        <taxon>Embryophyta</taxon>
        <taxon>Tracheophyta</taxon>
        <taxon>Spermatophyta</taxon>
        <taxon>Magnoliopsida</taxon>
        <taxon>eudicotyledons</taxon>
        <taxon>Gunneridae</taxon>
        <taxon>Pentapetalae</taxon>
        <taxon>rosids</taxon>
        <taxon>fabids</taxon>
        <taxon>Malpighiales</taxon>
        <taxon>Erythroxylaceae</taxon>
        <taxon>Erythroxylum</taxon>
    </lineage>
</organism>
<evidence type="ECO:0000256" key="2">
    <source>
        <dbReference type="SAM" id="MobiDB-lite"/>
    </source>
</evidence>
<dbReference type="Pfam" id="PF04525">
    <property type="entry name" value="LOR"/>
    <property type="match status" value="1"/>
</dbReference>
<dbReference type="InterPro" id="IPR038595">
    <property type="entry name" value="LOR_sf"/>
</dbReference>
<feature type="compositionally biased region" description="Polar residues" evidence="2">
    <location>
        <begin position="1"/>
        <end position="16"/>
    </location>
</feature>
<dbReference type="PANTHER" id="PTHR31087">
    <property type="match status" value="1"/>
</dbReference>
<comment type="caution">
    <text evidence="3">The sequence shown here is derived from an EMBL/GenBank/DDBJ whole genome shotgun (WGS) entry which is preliminary data.</text>
</comment>
<accession>A0AAV8SHS5</accession>
<reference evidence="3 4" key="1">
    <citation type="submission" date="2021-09" db="EMBL/GenBank/DDBJ databases">
        <title>Genomic insights and catalytic innovation underlie evolution of tropane alkaloids biosynthesis.</title>
        <authorList>
            <person name="Wang Y.-J."/>
            <person name="Tian T."/>
            <person name="Huang J.-P."/>
            <person name="Huang S.-X."/>
        </authorList>
    </citation>
    <scope>NUCLEOTIDE SEQUENCE [LARGE SCALE GENOMIC DNA]</scope>
    <source>
        <strain evidence="3">KIB-2018</strain>
        <tissue evidence="3">Leaf</tissue>
    </source>
</reference>
<gene>
    <name evidence="3" type="ORF">K2173_016801</name>
</gene>
<comment type="similarity">
    <text evidence="1">Belongs to the LOR family.</text>
</comment>
<dbReference type="SUPFAM" id="SSF54518">
    <property type="entry name" value="Tubby C-terminal domain-like"/>
    <property type="match status" value="1"/>
</dbReference>
<feature type="region of interest" description="Disordered" evidence="2">
    <location>
        <begin position="1"/>
        <end position="20"/>
    </location>
</feature>
<dbReference type="EMBL" id="JAIWQS010000011">
    <property type="protein sequence ID" value="KAJ8751561.1"/>
    <property type="molecule type" value="Genomic_DNA"/>
</dbReference>
<protein>
    <recommendedName>
        <fullName evidence="5">Protein LURP-one-related 7</fullName>
    </recommendedName>
</protein>
<dbReference type="InterPro" id="IPR007612">
    <property type="entry name" value="LOR"/>
</dbReference>
<name>A0AAV8SHS5_9ROSI</name>
<dbReference type="AlphaFoldDB" id="A0AAV8SHS5"/>
<evidence type="ECO:0000256" key="1">
    <source>
        <dbReference type="ARBA" id="ARBA00005437"/>
    </source>
</evidence>
<keyword evidence="4" id="KW-1185">Reference proteome</keyword>
<evidence type="ECO:0008006" key="5">
    <source>
        <dbReference type="Google" id="ProtNLM"/>
    </source>
</evidence>